<evidence type="ECO:0000256" key="1">
    <source>
        <dbReference type="ARBA" id="ARBA00022801"/>
    </source>
</evidence>
<dbReference type="Proteomes" id="UP000247551">
    <property type="component" value="Unassembled WGS sequence"/>
</dbReference>
<dbReference type="Gene3D" id="1.50.10.10">
    <property type="match status" value="1"/>
</dbReference>
<keyword evidence="1 3" id="KW-0378">Hydrolase</keyword>
<gene>
    <name evidence="3" type="ORF">DFP75_1016</name>
</gene>
<dbReference type="InterPro" id="IPR052369">
    <property type="entry name" value="UG_Glycosaminoglycan_Hydrolase"/>
</dbReference>
<protein>
    <submittedName>
        <fullName evidence="3">Unsaturated chondroitin disaccharide hydrolase</fullName>
    </submittedName>
</protein>
<proteinExistence type="inferred from homology"/>
<dbReference type="EMBL" id="QKLW01000001">
    <property type="protein sequence ID" value="PYF83987.1"/>
    <property type="molecule type" value="Genomic_DNA"/>
</dbReference>
<evidence type="ECO:0000256" key="2">
    <source>
        <dbReference type="ARBA" id="ARBA00038358"/>
    </source>
</evidence>
<dbReference type="PANTHER" id="PTHR36845:SF1">
    <property type="entry name" value="HYDROLASE, PUTATIVE (AFU_ORTHOLOGUE AFUA_7G05090)-RELATED"/>
    <property type="match status" value="1"/>
</dbReference>
<dbReference type="InterPro" id="IPR008928">
    <property type="entry name" value="6-hairpin_glycosidase_sf"/>
</dbReference>
<dbReference type="InterPro" id="IPR012341">
    <property type="entry name" value="6hp_glycosidase-like_sf"/>
</dbReference>
<dbReference type="GO" id="GO:0052757">
    <property type="term" value="F:chondroitin hydrolase activity"/>
    <property type="evidence" value="ECO:0007669"/>
    <property type="project" value="TreeGrafter"/>
</dbReference>
<dbReference type="GO" id="GO:0000272">
    <property type="term" value="P:polysaccharide catabolic process"/>
    <property type="evidence" value="ECO:0007669"/>
    <property type="project" value="TreeGrafter"/>
</dbReference>
<dbReference type="SUPFAM" id="SSF48208">
    <property type="entry name" value="Six-hairpin glycosidases"/>
    <property type="match status" value="1"/>
</dbReference>
<accession>A0A318V8L6</accession>
<dbReference type="AlphaFoldDB" id="A0A318V8L6"/>
<reference evidence="3 4" key="1">
    <citation type="submission" date="2018-06" db="EMBL/GenBank/DDBJ databases">
        <title>Genomic Encyclopedia of Type Strains, Phase III (KMG-III): the genomes of soil and plant-associated and newly described type strains.</title>
        <authorList>
            <person name="Whitman W."/>
        </authorList>
    </citation>
    <scope>NUCLEOTIDE SEQUENCE [LARGE SCALE GENOMIC DNA]</scope>
    <source>
        <strain evidence="3 4">CECT 7730</strain>
    </source>
</reference>
<dbReference type="PANTHER" id="PTHR36845">
    <property type="entry name" value="HYDROLASE, PUTATIVE (AFU_ORTHOLOGUE AFUA_7G05090)-RELATED"/>
    <property type="match status" value="1"/>
</dbReference>
<sequence>MFKELLKVKADILSSIERNSVMIGNRNPMVGAGPEAHYWLYPEDHFWTDSFWTGELWLSYMLTGEDKYKNMARMRYAHCQKVLDTPLWMDHDLGFRFTLTAVADYKLTGNQVARELGLRAADALLHRFNWNGNYLVAWTAGSNGKEHAEKIQGKIIIDCMQNLSLLFWAYSETANHNYRDAAILQAETSMKYLIRDDYSTYHTYDFDTKTNEPIGGNTFQGYADESCWSRGQAWAVHGFAQLAMITGDAKYADISAKLADWVMDHITSDLVPLWDYRLPAHEPQYKDTSAGSITASGMLLLSEYFTRKNQEKQAAKYKDFGVRMLLALREQYDLTAQKDAQGLLSNAATFVRLAHEENKDYLANGMLPYGDYYYYEGVLRAIGFTHRDFFW</sequence>
<organism evidence="3 4">
    <name type="scientific">Marinomonas alcarazii</name>
    <dbReference type="NCBI Taxonomy" id="491949"/>
    <lineage>
        <taxon>Bacteria</taxon>
        <taxon>Pseudomonadati</taxon>
        <taxon>Pseudomonadota</taxon>
        <taxon>Gammaproteobacteria</taxon>
        <taxon>Oceanospirillales</taxon>
        <taxon>Oceanospirillaceae</taxon>
        <taxon>Marinomonas</taxon>
    </lineage>
</organism>
<name>A0A318V8L6_9GAMM</name>
<comment type="similarity">
    <text evidence="2">Belongs to the glycosyl hydrolase 88 family.</text>
</comment>
<evidence type="ECO:0000313" key="4">
    <source>
        <dbReference type="Proteomes" id="UP000247551"/>
    </source>
</evidence>
<dbReference type="RefSeq" id="WP_110571471.1">
    <property type="nucleotide sequence ID" value="NZ_QKLW01000001.1"/>
</dbReference>
<evidence type="ECO:0000313" key="3">
    <source>
        <dbReference type="EMBL" id="PYF83987.1"/>
    </source>
</evidence>
<comment type="caution">
    <text evidence="3">The sequence shown here is derived from an EMBL/GenBank/DDBJ whole genome shotgun (WGS) entry which is preliminary data.</text>
</comment>
<keyword evidence="4" id="KW-1185">Reference proteome</keyword>